<evidence type="ECO:0000256" key="2">
    <source>
        <dbReference type="ARBA" id="ARBA00010913"/>
    </source>
</evidence>
<evidence type="ECO:0000256" key="1">
    <source>
        <dbReference type="ARBA" id="ARBA00004374"/>
    </source>
</evidence>
<reference evidence="7" key="1">
    <citation type="submission" date="2023-08" db="EMBL/GenBank/DDBJ databases">
        <authorList>
            <person name="Audoor S."/>
            <person name="Bilcke G."/>
        </authorList>
    </citation>
    <scope>NUCLEOTIDE SEQUENCE</scope>
</reference>
<dbReference type="EMBL" id="CAKOGP040001768">
    <property type="protein sequence ID" value="CAJ1950461.1"/>
    <property type="molecule type" value="Genomic_DNA"/>
</dbReference>
<feature type="domain" description="Bacterial surface antigen (D15)" evidence="6">
    <location>
        <begin position="171"/>
        <end position="521"/>
    </location>
</feature>
<proteinExistence type="inferred from homology"/>
<keyword evidence="3" id="KW-1134">Transmembrane beta strand</keyword>
<organism evidence="7 8">
    <name type="scientific">Cylindrotheca closterium</name>
    <dbReference type="NCBI Taxonomy" id="2856"/>
    <lineage>
        <taxon>Eukaryota</taxon>
        <taxon>Sar</taxon>
        <taxon>Stramenopiles</taxon>
        <taxon>Ochrophyta</taxon>
        <taxon>Bacillariophyta</taxon>
        <taxon>Bacillariophyceae</taxon>
        <taxon>Bacillariophycidae</taxon>
        <taxon>Bacillariales</taxon>
        <taxon>Bacillariaceae</taxon>
        <taxon>Cylindrotheca</taxon>
    </lineage>
</organism>
<sequence length="522" mass="57390">MDVRHQVNAAMEERARQRQEMQWAEFVNSYGLNILFPAVVKPKDPSKKLKTNKDLINARLLENGLLFEDSQSLPQIQLGVAQVVDNLEKTKCFHLVHLEVTKNEDESSSKEYPHQLEVQLDEKNWYSLYIGGGFKHEGLEEGLNNNGTKLPKAQFEVSASLPNLTGFLDSTRFQYTVDQTSTSSFLLSHERPLYAWLGDDTALGEYILALPKGSQYSLGMRAVLDTADYEWTRSYKEYQRYLSCRVDNRGNVQRPNMIPGYYWGLDWSLALRDIVPRKHAKLPYAADASPEIVASSGTSLKHSLTYELRTNGELCNNRLLPTAGMDWFTKVELAGPPGDIGFAKAQGGAALHLPILGEIGERLALHGSWSGGYLKPLSYDGACKPATISDRFFVGGPMQLRGFLPAGIGPRTKKGGSTSPDGDSLGGSLYYTASVSASTSPPGIFRNYGIQMFGFANAGTLVGTTDGIPLQAIVNSTRTSVGAGVAASTPMGKLEVTYAWPLRYGPRDARRNVQFGFGFNFG</sequence>
<protein>
    <recommendedName>
        <fullName evidence="6">Bacterial surface antigen (D15) domain-containing protein</fullName>
    </recommendedName>
</protein>
<evidence type="ECO:0000256" key="4">
    <source>
        <dbReference type="ARBA" id="ARBA00022692"/>
    </source>
</evidence>
<comment type="caution">
    <text evidence="7">The sequence shown here is derived from an EMBL/GenBank/DDBJ whole genome shotgun (WGS) entry which is preliminary data.</text>
</comment>
<comment type="subcellular location">
    <subcellularLocation>
        <location evidence="1">Mitochondrion outer membrane</location>
        <topology evidence="1">Multi-pass membrane protein</topology>
    </subcellularLocation>
</comment>
<evidence type="ECO:0000313" key="7">
    <source>
        <dbReference type="EMBL" id="CAJ1950461.1"/>
    </source>
</evidence>
<dbReference type="Gene3D" id="2.40.160.50">
    <property type="entry name" value="membrane protein fhac: a member of the omp85/tpsb transporter family"/>
    <property type="match status" value="1"/>
</dbReference>
<dbReference type="AlphaFoldDB" id="A0AAD2FRU2"/>
<name>A0AAD2FRU2_9STRA</name>
<evidence type="ECO:0000256" key="3">
    <source>
        <dbReference type="ARBA" id="ARBA00022452"/>
    </source>
</evidence>
<evidence type="ECO:0000259" key="6">
    <source>
        <dbReference type="Pfam" id="PF01103"/>
    </source>
</evidence>
<dbReference type="InterPro" id="IPR039910">
    <property type="entry name" value="D15-like"/>
</dbReference>
<dbReference type="Pfam" id="PF01103">
    <property type="entry name" value="Omp85"/>
    <property type="match status" value="1"/>
</dbReference>
<comment type="similarity">
    <text evidence="2">Belongs to the SAM50/omp85 family.</text>
</comment>
<dbReference type="PANTHER" id="PTHR12815">
    <property type="entry name" value="SORTING AND ASSEMBLY MACHINERY SAMM50 PROTEIN FAMILY MEMBER"/>
    <property type="match status" value="1"/>
</dbReference>
<dbReference type="PANTHER" id="PTHR12815:SF18">
    <property type="entry name" value="SORTING AND ASSEMBLY MACHINERY COMPONENT 50 HOMOLOG"/>
    <property type="match status" value="1"/>
</dbReference>
<dbReference type="InterPro" id="IPR000184">
    <property type="entry name" value="Bac_surfAg_D15"/>
</dbReference>
<dbReference type="Proteomes" id="UP001295423">
    <property type="component" value="Unassembled WGS sequence"/>
</dbReference>
<gene>
    <name evidence="7" type="ORF">CYCCA115_LOCUS12596</name>
</gene>
<evidence type="ECO:0000313" key="8">
    <source>
        <dbReference type="Proteomes" id="UP001295423"/>
    </source>
</evidence>
<dbReference type="GO" id="GO:0005741">
    <property type="term" value="C:mitochondrial outer membrane"/>
    <property type="evidence" value="ECO:0007669"/>
    <property type="project" value="UniProtKB-SubCell"/>
</dbReference>
<evidence type="ECO:0000256" key="5">
    <source>
        <dbReference type="ARBA" id="ARBA00023136"/>
    </source>
</evidence>
<keyword evidence="4" id="KW-0812">Transmembrane</keyword>
<accession>A0AAD2FRU2</accession>
<keyword evidence="8" id="KW-1185">Reference proteome</keyword>
<keyword evidence="5" id="KW-0472">Membrane</keyword>